<feature type="transmembrane region" description="Helical" evidence="1">
    <location>
        <begin position="66"/>
        <end position="85"/>
    </location>
</feature>
<feature type="transmembrane region" description="Helical" evidence="1">
    <location>
        <begin position="97"/>
        <end position="115"/>
    </location>
</feature>
<dbReference type="EMBL" id="QWEH01000014">
    <property type="protein sequence ID" value="RHW30381.1"/>
    <property type="molecule type" value="Genomic_DNA"/>
</dbReference>
<dbReference type="RefSeq" id="WP_118890013.1">
    <property type="nucleotide sequence ID" value="NZ_PHUT01000001.1"/>
</dbReference>
<dbReference type="OrthoDB" id="1681794at2"/>
<reference evidence="2 3" key="1">
    <citation type="journal article" date="2007" name="Int. J. Syst. Evol. Microbiol.">
        <title>Oceanobacillus profundus sp. nov., isolated from a deep-sea sediment core.</title>
        <authorList>
            <person name="Kim Y.G."/>
            <person name="Choi D.H."/>
            <person name="Hyun S."/>
            <person name="Cho B.C."/>
        </authorList>
    </citation>
    <scope>NUCLEOTIDE SEQUENCE [LARGE SCALE GENOMIC DNA]</scope>
    <source>
        <strain evidence="2 3">DSM 18246</strain>
    </source>
</reference>
<accession>A0A417YCQ0</accession>
<protein>
    <recommendedName>
        <fullName evidence="4">DUF5683 domain-containing protein</fullName>
    </recommendedName>
</protein>
<evidence type="ECO:0000313" key="3">
    <source>
        <dbReference type="Proteomes" id="UP000285456"/>
    </source>
</evidence>
<gene>
    <name evidence="2" type="ORF">D1B32_17580</name>
</gene>
<keyword evidence="1" id="KW-1133">Transmembrane helix</keyword>
<comment type="caution">
    <text evidence="2">The sequence shown here is derived from an EMBL/GenBank/DDBJ whole genome shotgun (WGS) entry which is preliminary data.</text>
</comment>
<feature type="transmembrane region" description="Helical" evidence="1">
    <location>
        <begin position="27"/>
        <end position="46"/>
    </location>
</feature>
<evidence type="ECO:0000313" key="2">
    <source>
        <dbReference type="EMBL" id="RHW30381.1"/>
    </source>
</evidence>
<dbReference type="AlphaFoldDB" id="A0A417YCQ0"/>
<name>A0A417YCQ0_9BACI</name>
<dbReference type="Proteomes" id="UP000285456">
    <property type="component" value="Unassembled WGS sequence"/>
</dbReference>
<evidence type="ECO:0008006" key="4">
    <source>
        <dbReference type="Google" id="ProtNLM"/>
    </source>
</evidence>
<proteinExistence type="predicted"/>
<keyword evidence="1" id="KW-0812">Transmembrane</keyword>
<evidence type="ECO:0000256" key="1">
    <source>
        <dbReference type="SAM" id="Phobius"/>
    </source>
</evidence>
<keyword evidence="3" id="KW-1185">Reference proteome</keyword>
<sequence>MADKGAVEKLLWSIAFPGFGQLLNKKYFKGIMVIFLEILINLQGHLNNVVVLSYHGKIEQAIQEADYQWILFYPCVYFFAMWDAYKDAGGGKRAFSFLPFVFSAYFVTFACMFSSELTLFGVLLGPIWLSTLGIIPGVIVGFILQTILLKATN</sequence>
<organism evidence="2 3">
    <name type="scientific">Oceanobacillus profundus</name>
    <dbReference type="NCBI Taxonomy" id="372463"/>
    <lineage>
        <taxon>Bacteria</taxon>
        <taxon>Bacillati</taxon>
        <taxon>Bacillota</taxon>
        <taxon>Bacilli</taxon>
        <taxon>Bacillales</taxon>
        <taxon>Bacillaceae</taxon>
        <taxon>Oceanobacillus</taxon>
    </lineage>
</organism>
<feature type="transmembrane region" description="Helical" evidence="1">
    <location>
        <begin position="127"/>
        <end position="149"/>
    </location>
</feature>
<keyword evidence="1" id="KW-0472">Membrane</keyword>